<proteinExistence type="predicted"/>
<dbReference type="OrthoDB" id="5428863at2759"/>
<dbReference type="AlphaFoldDB" id="A0A6A6IQH5"/>
<name>A0A6A6IQH5_9PLEO</name>
<dbReference type="PANTHER" id="PTHR33112:SF16">
    <property type="entry name" value="HETEROKARYON INCOMPATIBILITY DOMAIN-CONTAINING PROTEIN"/>
    <property type="match status" value="1"/>
</dbReference>
<evidence type="ECO:0000259" key="1">
    <source>
        <dbReference type="Pfam" id="PF06985"/>
    </source>
</evidence>
<dbReference type="EMBL" id="ML987192">
    <property type="protein sequence ID" value="KAF2252022.1"/>
    <property type="molecule type" value="Genomic_DNA"/>
</dbReference>
<gene>
    <name evidence="2" type="ORF">BU26DRAFT_248741</name>
</gene>
<reference evidence="2" key="1">
    <citation type="journal article" date="2020" name="Stud. Mycol.">
        <title>101 Dothideomycetes genomes: a test case for predicting lifestyles and emergence of pathogens.</title>
        <authorList>
            <person name="Haridas S."/>
            <person name="Albert R."/>
            <person name="Binder M."/>
            <person name="Bloem J."/>
            <person name="Labutti K."/>
            <person name="Salamov A."/>
            <person name="Andreopoulos B."/>
            <person name="Baker S."/>
            <person name="Barry K."/>
            <person name="Bills G."/>
            <person name="Bluhm B."/>
            <person name="Cannon C."/>
            <person name="Castanera R."/>
            <person name="Culley D."/>
            <person name="Daum C."/>
            <person name="Ezra D."/>
            <person name="Gonzalez J."/>
            <person name="Henrissat B."/>
            <person name="Kuo A."/>
            <person name="Liang C."/>
            <person name="Lipzen A."/>
            <person name="Lutzoni F."/>
            <person name="Magnuson J."/>
            <person name="Mondo S."/>
            <person name="Nolan M."/>
            <person name="Ohm R."/>
            <person name="Pangilinan J."/>
            <person name="Park H.-J."/>
            <person name="Ramirez L."/>
            <person name="Alfaro M."/>
            <person name="Sun H."/>
            <person name="Tritt A."/>
            <person name="Yoshinaga Y."/>
            <person name="Zwiers L.-H."/>
            <person name="Turgeon B."/>
            <person name="Goodwin S."/>
            <person name="Spatafora J."/>
            <person name="Crous P."/>
            <person name="Grigoriev I."/>
        </authorList>
    </citation>
    <scope>NUCLEOTIDE SEQUENCE</scope>
    <source>
        <strain evidence="2">CBS 122368</strain>
    </source>
</reference>
<dbReference type="RefSeq" id="XP_033687026.1">
    <property type="nucleotide sequence ID" value="XM_033821109.1"/>
</dbReference>
<dbReference type="GeneID" id="54574439"/>
<keyword evidence="3" id="KW-1185">Reference proteome</keyword>
<accession>A0A6A6IQH5</accession>
<organism evidence="2 3">
    <name type="scientific">Trematosphaeria pertusa</name>
    <dbReference type="NCBI Taxonomy" id="390896"/>
    <lineage>
        <taxon>Eukaryota</taxon>
        <taxon>Fungi</taxon>
        <taxon>Dikarya</taxon>
        <taxon>Ascomycota</taxon>
        <taxon>Pezizomycotina</taxon>
        <taxon>Dothideomycetes</taxon>
        <taxon>Pleosporomycetidae</taxon>
        <taxon>Pleosporales</taxon>
        <taxon>Massarineae</taxon>
        <taxon>Trematosphaeriaceae</taxon>
        <taxon>Trematosphaeria</taxon>
    </lineage>
</organism>
<feature type="domain" description="Heterokaryon incompatibility" evidence="1">
    <location>
        <begin position="57"/>
        <end position="208"/>
    </location>
</feature>
<dbReference type="Pfam" id="PF06985">
    <property type="entry name" value="HET"/>
    <property type="match status" value="1"/>
</dbReference>
<dbReference type="PANTHER" id="PTHR33112">
    <property type="entry name" value="DOMAIN PROTEIN, PUTATIVE-RELATED"/>
    <property type="match status" value="1"/>
</dbReference>
<protein>
    <submittedName>
        <fullName evidence="2">HET-domain-containing protein</fullName>
    </submittedName>
</protein>
<sequence>MFISTDVIQSWLQTCLQLHGDRCGNGLRSDTRGWNGPLWLIDVEDGCLVAAFPRAKYVALSYVWGCGSISASTTNENFVKLQERGGLYDPSTVTLPRTIRDAIELVRSVGERYVWIDRFCIVQDEGPANQSQLNAMGNIYAGAYFTLVAAQGEDPTDGLYGKRPINLSSTSRPMSNTPPGDSSKEILLDQAMHLMRTKWYSRSWTFQEYLFSKRRVVFHNDTVNWECFCAAYHESQDVSTTTPLTAQFLAQIPKAPLIRDIPSTGFECSSWPDMFRYARLVSMFNRRNLSYPEDVLDAFAGLLSHLSRIYPGGFISGLPQMCFDAALLWQPWIYMCRRKSVKLSDSEAVLPSWSWAAWAGDLNSESWRSAANYLLEADDEDNPHQQCSWKTISTVKWFYSLDRTSARKEVQIRSEFARPIFGNTLAPLPSGWSAVANPNGPDRVLFHHHCDPSHPFRYPIPIRNQYLAHIPPISARFLHCTTRHALLKAGPTYQTLASSCPAIELLSEEERWVGVLRLNCIPSDFEDLIEAIRTEHGGRLELIEISAGAVENQPIEEKSFDEWNREGCPRHKGLYEFINVLWIEWVDGIAYRKALGRVEKGVWGEVAIEKLDITLG</sequence>
<dbReference type="InterPro" id="IPR010730">
    <property type="entry name" value="HET"/>
</dbReference>
<evidence type="ECO:0000313" key="2">
    <source>
        <dbReference type="EMBL" id="KAF2252022.1"/>
    </source>
</evidence>
<dbReference type="Proteomes" id="UP000800094">
    <property type="component" value="Unassembled WGS sequence"/>
</dbReference>
<evidence type="ECO:0000313" key="3">
    <source>
        <dbReference type="Proteomes" id="UP000800094"/>
    </source>
</evidence>